<dbReference type="PANTHER" id="PTHR43544:SF12">
    <property type="entry name" value="NAD(P)-BINDING ROSSMANN-FOLD SUPERFAMILY PROTEIN"/>
    <property type="match status" value="1"/>
</dbReference>
<feature type="non-terminal residue" evidence="1">
    <location>
        <position position="1"/>
    </location>
</feature>
<dbReference type="AlphaFoldDB" id="B7FYH7"/>
<dbReference type="PaxDb" id="2850-Phatr12043"/>
<dbReference type="GeneID" id="7200423"/>
<accession>B7FYH7</accession>
<dbReference type="Pfam" id="PF00106">
    <property type="entry name" value="adh_short"/>
    <property type="match status" value="1"/>
</dbReference>
<name>B7FYH7_PHATC</name>
<dbReference type="EMBL" id="CM000610">
    <property type="protein sequence ID" value="EEC48728.1"/>
    <property type="molecule type" value="Genomic_DNA"/>
</dbReference>
<dbReference type="InParanoid" id="B7FYH7"/>
<proteinExistence type="predicted"/>
<dbReference type="RefSeq" id="XP_002179742.1">
    <property type="nucleotide sequence ID" value="XM_002179706.1"/>
</dbReference>
<sequence>VFVVTGASRGIGLQFVKTLILRARGSIVACCRSPEKAELLQEFIATLEDPRRIRIVSLDLEDQTSIERAGAEIKEMFGRVDMLLNVAGLLGDAKTTPGPERSLAKVERDWFEKTLAINTIGPVMLSKELSPLMMQRRKRKSSDNDTETRAVAVIASLSARVGSISDNGLGGWYSYRMSKSALNQATRTMALEMKRCSTWCIALHPGTTDTDLSKPFQSNVKDGSLFPVDFTTEKLMNVIDSMTENNSGGLYDWAGQAISF</sequence>
<dbReference type="GO" id="GO:0016491">
    <property type="term" value="F:oxidoreductase activity"/>
    <property type="evidence" value="ECO:0007669"/>
    <property type="project" value="TreeGrafter"/>
</dbReference>
<dbReference type="Gene3D" id="3.40.50.720">
    <property type="entry name" value="NAD(P)-binding Rossmann-like Domain"/>
    <property type="match status" value="1"/>
</dbReference>
<organism evidence="1 2">
    <name type="scientific">Phaeodactylum tricornutum (strain CCAP 1055/1)</name>
    <dbReference type="NCBI Taxonomy" id="556484"/>
    <lineage>
        <taxon>Eukaryota</taxon>
        <taxon>Sar</taxon>
        <taxon>Stramenopiles</taxon>
        <taxon>Ochrophyta</taxon>
        <taxon>Bacillariophyta</taxon>
        <taxon>Bacillariophyceae</taxon>
        <taxon>Bacillariophycidae</taxon>
        <taxon>Naviculales</taxon>
        <taxon>Phaeodactylaceae</taxon>
        <taxon>Phaeodactylum</taxon>
    </lineage>
</organism>
<dbReference type="GO" id="GO:0005737">
    <property type="term" value="C:cytoplasm"/>
    <property type="evidence" value="ECO:0007669"/>
    <property type="project" value="TreeGrafter"/>
</dbReference>
<dbReference type="InterPro" id="IPR051468">
    <property type="entry name" value="Fungal_SecMetab_SDRs"/>
</dbReference>
<dbReference type="InterPro" id="IPR036291">
    <property type="entry name" value="NAD(P)-bd_dom_sf"/>
</dbReference>
<gene>
    <name evidence="1" type="ORF">PHATRDRAFT_12043</name>
</gene>
<dbReference type="InterPro" id="IPR002347">
    <property type="entry name" value="SDR_fam"/>
</dbReference>
<evidence type="ECO:0000313" key="1">
    <source>
        <dbReference type="EMBL" id="EEC48728.1"/>
    </source>
</evidence>
<dbReference type="OrthoDB" id="1933717at2759"/>
<dbReference type="Proteomes" id="UP000000759">
    <property type="component" value="Chromosome 7"/>
</dbReference>
<dbReference type="CDD" id="cd05325">
    <property type="entry name" value="carb_red_sniffer_like_SDR_c"/>
    <property type="match status" value="1"/>
</dbReference>
<reference evidence="1 2" key="1">
    <citation type="journal article" date="2008" name="Nature">
        <title>The Phaeodactylum genome reveals the evolutionary history of diatom genomes.</title>
        <authorList>
            <person name="Bowler C."/>
            <person name="Allen A.E."/>
            <person name="Badger J.H."/>
            <person name="Grimwood J."/>
            <person name="Jabbari K."/>
            <person name="Kuo A."/>
            <person name="Maheswari U."/>
            <person name="Martens C."/>
            <person name="Maumus F."/>
            <person name="Otillar R.P."/>
            <person name="Rayko E."/>
            <person name="Salamov A."/>
            <person name="Vandepoele K."/>
            <person name="Beszteri B."/>
            <person name="Gruber A."/>
            <person name="Heijde M."/>
            <person name="Katinka M."/>
            <person name="Mock T."/>
            <person name="Valentin K."/>
            <person name="Verret F."/>
            <person name="Berges J.A."/>
            <person name="Brownlee C."/>
            <person name="Cadoret J.P."/>
            <person name="Chiovitti A."/>
            <person name="Choi C.J."/>
            <person name="Coesel S."/>
            <person name="De Martino A."/>
            <person name="Detter J.C."/>
            <person name="Durkin C."/>
            <person name="Falciatore A."/>
            <person name="Fournet J."/>
            <person name="Haruta M."/>
            <person name="Huysman M.J."/>
            <person name="Jenkins B.D."/>
            <person name="Jiroutova K."/>
            <person name="Jorgensen R.E."/>
            <person name="Joubert Y."/>
            <person name="Kaplan A."/>
            <person name="Kroger N."/>
            <person name="Kroth P.G."/>
            <person name="La Roche J."/>
            <person name="Lindquist E."/>
            <person name="Lommer M."/>
            <person name="Martin-Jezequel V."/>
            <person name="Lopez P.J."/>
            <person name="Lucas S."/>
            <person name="Mangogna M."/>
            <person name="McGinnis K."/>
            <person name="Medlin L.K."/>
            <person name="Montsant A."/>
            <person name="Oudot-Le Secq M.P."/>
            <person name="Napoli C."/>
            <person name="Obornik M."/>
            <person name="Parker M.S."/>
            <person name="Petit J.L."/>
            <person name="Porcel B.M."/>
            <person name="Poulsen N."/>
            <person name="Robison M."/>
            <person name="Rychlewski L."/>
            <person name="Rynearson T.A."/>
            <person name="Schmutz J."/>
            <person name="Shapiro H."/>
            <person name="Siaut M."/>
            <person name="Stanley M."/>
            <person name="Sussman M.R."/>
            <person name="Taylor A.R."/>
            <person name="Vardi A."/>
            <person name="von Dassow P."/>
            <person name="Vyverman W."/>
            <person name="Willis A."/>
            <person name="Wyrwicz L.S."/>
            <person name="Rokhsar D.S."/>
            <person name="Weissenbach J."/>
            <person name="Armbrust E.V."/>
            <person name="Green B.R."/>
            <person name="Van de Peer Y."/>
            <person name="Grigoriev I.V."/>
        </authorList>
    </citation>
    <scope>NUCLEOTIDE SEQUENCE [LARGE SCALE GENOMIC DNA]</scope>
    <source>
        <strain evidence="1 2">CCAP 1055/1</strain>
    </source>
</reference>
<dbReference type="KEGG" id="pti:PHATRDRAFT_12043"/>
<dbReference type="SUPFAM" id="SSF51735">
    <property type="entry name" value="NAD(P)-binding Rossmann-fold domains"/>
    <property type="match status" value="1"/>
</dbReference>
<protein>
    <submittedName>
        <fullName evidence="1">Uncharacterized protein</fullName>
    </submittedName>
</protein>
<dbReference type="PRINTS" id="PR00081">
    <property type="entry name" value="GDHRDH"/>
</dbReference>
<keyword evidence="2" id="KW-1185">Reference proteome</keyword>
<dbReference type="eggNOG" id="KOG1611">
    <property type="taxonomic scope" value="Eukaryota"/>
</dbReference>
<dbReference type="PANTHER" id="PTHR43544">
    <property type="entry name" value="SHORT-CHAIN DEHYDROGENASE/REDUCTASE"/>
    <property type="match status" value="1"/>
</dbReference>
<dbReference type="HOGENOM" id="CLU_010194_9_7_1"/>
<reference evidence="2" key="2">
    <citation type="submission" date="2008-08" db="EMBL/GenBank/DDBJ databases">
        <authorList>
            <consortium name="Diatom Consortium"/>
            <person name="Grigoriev I."/>
            <person name="Grimwood J."/>
            <person name="Kuo A."/>
            <person name="Otillar R.P."/>
            <person name="Salamov A."/>
            <person name="Detter J.C."/>
            <person name="Lindquist E."/>
            <person name="Shapiro H."/>
            <person name="Lucas S."/>
            <person name="Glavina del Rio T."/>
            <person name="Pitluck S."/>
            <person name="Rokhsar D."/>
            <person name="Bowler C."/>
        </authorList>
    </citation>
    <scope>GENOME REANNOTATION</scope>
    <source>
        <strain evidence="2">CCAP 1055/1</strain>
    </source>
</reference>
<evidence type="ECO:0000313" key="2">
    <source>
        <dbReference type="Proteomes" id="UP000000759"/>
    </source>
</evidence>